<dbReference type="SUPFAM" id="SSF90123">
    <property type="entry name" value="ABC transporter transmembrane region"/>
    <property type="match status" value="1"/>
</dbReference>
<dbReference type="InterPro" id="IPR036640">
    <property type="entry name" value="ABC1_TM_sf"/>
</dbReference>
<dbReference type="InterPro" id="IPR039421">
    <property type="entry name" value="Type_1_exporter"/>
</dbReference>
<evidence type="ECO:0000313" key="7">
    <source>
        <dbReference type="EMBL" id="KAI5395583.1"/>
    </source>
</evidence>
<feature type="transmembrane region" description="Helical" evidence="5">
    <location>
        <begin position="12"/>
        <end position="31"/>
    </location>
</feature>
<dbReference type="PANTHER" id="PTHR24221:SF604">
    <property type="entry name" value="ABC TRANSPORTER B FAMILY MEMBER 9"/>
    <property type="match status" value="1"/>
</dbReference>
<organism evidence="7 8">
    <name type="scientific">Pisum sativum</name>
    <name type="common">Garden pea</name>
    <name type="synonym">Lathyrus oleraceus</name>
    <dbReference type="NCBI Taxonomy" id="3888"/>
    <lineage>
        <taxon>Eukaryota</taxon>
        <taxon>Viridiplantae</taxon>
        <taxon>Streptophyta</taxon>
        <taxon>Embryophyta</taxon>
        <taxon>Tracheophyta</taxon>
        <taxon>Spermatophyta</taxon>
        <taxon>Magnoliopsida</taxon>
        <taxon>eudicotyledons</taxon>
        <taxon>Gunneridae</taxon>
        <taxon>Pentapetalae</taxon>
        <taxon>rosids</taxon>
        <taxon>fabids</taxon>
        <taxon>Fabales</taxon>
        <taxon>Fabaceae</taxon>
        <taxon>Papilionoideae</taxon>
        <taxon>50 kb inversion clade</taxon>
        <taxon>NPAAA clade</taxon>
        <taxon>Hologalegina</taxon>
        <taxon>IRL clade</taxon>
        <taxon>Fabeae</taxon>
        <taxon>Lathyrus</taxon>
    </lineage>
</organism>
<accession>A0A9D4W5Z9</accession>
<evidence type="ECO:0000256" key="5">
    <source>
        <dbReference type="SAM" id="Phobius"/>
    </source>
</evidence>
<evidence type="ECO:0000256" key="3">
    <source>
        <dbReference type="ARBA" id="ARBA00022989"/>
    </source>
</evidence>
<keyword evidence="7" id="KW-0067">ATP-binding</keyword>
<dbReference type="InterPro" id="IPR011527">
    <property type="entry name" value="ABC1_TM_dom"/>
</dbReference>
<name>A0A9D4W5Z9_PEA</name>
<keyword evidence="8" id="KW-1185">Reference proteome</keyword>
<keyword evidence="4 5" id="KW-0472">Membrane</keyword>
<dbReference type="Pfam" id="PF00664">
    <property type="entry name" value="ABC_membrane"/>
    <property type="match status" value="1"/>
</dbReference>
<evidence type="ECO:0000256" key="2">
    <source>
        <dbReference type="ARBA" id="ARBA00022692"/>
    </source>
</evidence>
<dbReference type="Gramene" id="Psat06G0194500-T1">
    <property type="protein sequence ID" value="KAI5395583.1"/>
    <property type="gene ID" value="KIW84_061945"/>
</dbReference>
<sequence>MYLLLWFCQVYIFLYFLETSLLSVIAGGKLVERIRSLTFAKVVHQEISWFDDPDSGAVGARLWTNASTVKSLVGDTLVLIVQKISTIPTGLVVAFTANWILAFIVSACVTSGSCARNHSDEVSRRILQRFRGDA</sequence>
<feature type="domain" description="ABC transmembrane type-1" evidence="6">
    <location>
        <begin position="1"/>
        <end position="109"/>
    </location>
</feature>
<comment type="subcellular location">
    <subcellularLocation>
        <location evidence="1">Membrane</location>
        <topology evidence="1">Multi-pass membrane protein</topology>
    </subcellularLocation>
</comment>
<dbReference type="PROSITE" id="PS50929">
    <property type="entry name" value="ABC_TM1F"/>
    <property type="match status" value="1"/>
</dbReference>
<protein>
    <submittedName>
        <fullName evidence="7">ATP-binding cassette sub- B member 7</fullName>
    </submittedName>
</protein>
<dbReference type="Proteomes" id="UP001058974">
    <property type="component" value="Chromosome 6"/>
</dbReference>
<evidence type="ECO:0000259" key="6">
    <source>
        <dbReference type="PROSITE" id="PS50929"/>
    </source>
</evidence>
<keyword evidence="2 5" id="KW-0812">Transmembrane</keyword>
<keyword evidence="3 5" id="KW-1133">Transmembrane helix</keyword>
<dbReference type="GO" id="GO:0005524">
    <property type="term" value="F:ATP binding"/>
    <property type="evidence" value="ECO:0007669"/>
    <property type="project" value="UniProtKB-KW"/>
</dbReference>
<dbReference type="EMBL" id="JAMSHJ010000006">
    <property type="protein sequence ID" value="KAI5395583.1"/>
    <property type="molecule type" value="Genomic_DNA"/>
</dbReference>
<proteinExistence type="predicted"/>
<reference evidence="7 8" key="1">
    <citation type="journal article" date="2022" name="Nat. Genet.">
        <title>Improved pea reference genome and pan-genome highlight genomic features and evolutionary characteristics.</title>
        <authorList>
            <person name="Yang T."/>
            <person name="Liu R."/>
            <person name="Luo Y."/>
            <person name="Hu S."/>
            <person name="Wang D."/>
            <person name="Wang C."/>
            <person name="Pandey M.K."/>
            <person name="Ge S."/>
            <person name="Xu Q."/>
            <person name="Li N."/>
            <person name="Li G."/>
            <person name="Huang Y."/>
            <person name="Saxena R.K."/>
            <person name="Ji Y."/>
            <person name="Li M."/>
            <person name="Yan X."/>
            <person name="He Y."/>
            <person name="Liu Y."/>
            <person name="Wang X."/>
            <person name="Xiang C."/>
            <person name="Varshney R.K."/>
            <person name="Ding H."/>
            <person name="Gao S."/>
            <person name="Zong X."/>
        </authorList>
    </citation>
    <scope>NUCLEOTIDE SEQUENCE [LARGE SCALE GENOMIC DNA]</scope>
    <source>
        <strain evidence="7 8">cv. Zhongwan 6</strain>
    </source>
</reference>
<dbReference type="PANTHER" id="PTHR24221">
    <property type="entry name" value="ATP-BINDING CASSETTE SUB-FAMILY B"/>
    <property type="match status" value="1"/>
</dbReference>
<comment type="caution">
    <text evidence="7">The sequence shown here is derived from an EMBL/GenBank/DDBJ whole genome shotgun (WGS) entry which is preliminary data.</text>
</comment>
<dbReference type="Gene3D" id="1.20.1560.10">
    <property type="entry name" value="ABC transporter type 1, transmembrane domain"/>
    <property type="match status" value="1"/>
</dbReference>
<evidence type="ECO:0000256" key="4">
    <source>
        <dbReference type="ARBA" id="ARBA00023136"/>
    </source>
</evidence>
<dbReference type="GO" id="GO:0140359">
    <property type="term" value="F:ABC-type transporter activity"/>
    <property type="evidence" value="ECO:0007669"/>
    <property type="project" value="InterPro"/>
</dbReference>
<evidence type="ECO:0000256" key="1">
    <source>
        <dbReference type="ARBA" id="ARBA00004141"/>
    </source>
</evidence>
<dbReference type="AlphaFoldDB" id="A0A9D4W5Z9"/>
<keyword evidence="7" id="KW-0547">Nucleotide-binding</keyword>
<gene>
    <name evidence="7" type="ORF">KIW84_061945</name>
</gene>
<evidence type="ECO:0000313" key="8">
    <source>
        <dbReference type="Proteomes" id="UP001058974"/>
    </source>
</evidence>
<dbReference type="GO" id="GO:0016020">
    <property type="term" value="C:membrane"/>
    <property type="evidence" value="ECO:0007669"/>
    <property type="project" value="UniProtKB-SubCell"/>
</dbReference>